<dbReference type="GO" id="GO:0003924">
    <property type="term" value="F:GTPase activity"/>
    <property type="evidence" value="ECO:0007669"/>
    <property type="project" value="TreeGrafter"/>
</dbReference>
<dbReference type="Proteomes" id="UP000834106">
    <property type="component" value="Chromosome 5"/>
</dbReference>
<dbReference type="PANTHER" id="PTHR45923:SF2">
    <property type="entry name" value="PROTEIN SEY1"/>
    <property type="match status" value="1"/>
</dbReference>
<evidence type="ECO:0000313" key="1">
    <source>
        <dbReference type="EMBL" id="CAI9761391.1"/>
    </source>
</evidence>
<gene>
    <name evidence="1" type="ORF">FPE_LOCUS8821</name>
</gene>
<dbReference type="PANTHER" id="PTHR45923">
    <property type="entry name" value="PROTEIN SEY1"/>
    <property type="match status" value="1"/>
</dbReference>
<dbReference type="AlphaFoldDB" id="A0AAD1Z4G3"/>
<accession>A0AAD1Z4G3</accession>
<keyword evidence="2" id="KW-1185">Reference proteome</keyword>
<protein>
    <submittedName>
        <fullName evidence="1">Uncharacterized protein</fullName>
    </submittedName>
</protein>
<dbReference type="GO" id="GO:0016320">
    <property type="term" value="P:endoplasmic reticulum membrane fusion"/>
    <property type="evidence" value="ECO:0007669"/>
    <property type="project" value="TreeGrafter"/>
</dbReference>
<reference evidence="1" key="1">
    <citation type="submission" date="2023-05" db="EMBL/GenBank/DDBJ databases">
        <authorList>
            <person name="Huff M."/>
        </authorList>
    </citation>
    <scope>NUCLEOTIDE SEQUENCE</scope>
</reference>
<dbReference type="GO" id="GO:0005783">
    <property type="term" value="C:endoplasmic reticulum"/>
    <property type="evidence" value="ECO:0007669"/>
    <property type="project" value="TreeGrafter"/>
</dbReference>
<name>A0AAD1Z4G3_9LAMI</name>
<sequence>MAHSHLEYSSSRTRANRRDLLGHLDEPVVPIQGIVDPLIAETLGVREALSWIKSKFIGVQTIEMDALLVYSALLNDGVDNSYLVNELTGVDSFGGDEKFLLVAISIVEVEEWNLARRFWWWMFNQLLILSFNSNPSVGYFSSPKTGKLFANKEHIGFSNVNDYPPSDTAILSENNLKDEEKIERLEIIGVGDPCGQGLGFSYVRVTPKASISNATVKKKTVVGKGSTVTRTDVDLCRLSTEAAKELSSFQFNEEACSPFVKKRQAVVPASGFSFTAQQIWKIIKENKDLDLPAHKVMVTTVHCEEIANEFFFSFIANECQALGGSSAQSLMFV</sequence>
<dbReference type="Gene3D" id="2.60.120.470">
    <property type="entry name" value="PITH domain"/>
    <property type="match status" value="1"/>
</dbReference>
<organism evidence="1 2">
    <name type="scientific">Fraxinus pennsylvanica</name>
    <dbReference type="NCBI Taxonomy" id="56036"/>
    <lineage>
        <taxon>Eukaryota</taxon>
        <taxon>Viridiplantae</taxon>
        <taxon>Streptophyta</taxon>
        <taxon>Embryophyta</taxon>
        <taxon>Tracheophyta</taxon>
        <taxon>Spermatophyta</taxon>
        <taxon>Magnoliopsida</taxon>
        <taxon>eudicotyledons</taxon>
        <taxon>Gunneridae</taxon>
        <taxon>Pentapetalae</taxon>
        <taxon>asterids</taxon>
        <taxon>lamiids</taxon>
        <taxon>Lamiales</taxon>
        <taxon>Oleaceae</taxon>
        <taxon>Oleeae</taxon>
        <taxon>Fraxinus</taxon>
    </lineage>
</organism>
<evidence type="ECO:0000313" key="2">
    <source>
        <dbReference type="Proteomes" id="UP000834106"/>
    </source>
</evidence>
<proteinExistence type="predicted"/>
<dbReference type="InterPro" id="IPR037047">
    <property type="entry name" value="PITH_dom_sf"/>
</dbReference>
<dbReference type="InterPro" id="IPR008803">
    <property type="entry name" value="RHD3/Sey1"/>
</dbReference>
<dbReference type="EMBL" id="OU503040">
    <property type="protein sequence ID" value="CAI9761391.1"/>
    <property type="molecule type" value="Genomic_DNA"/>
</dbReference>